<dbReference type="PROSITE" id="PS50818">
    <property type="entry name" value="INTEIN_C_TER"/>
    <property type="match status" value="1"/>
</dbReference>
<dbReference type="InterPro" id="IPR028992">
    <property type="entry name" value="Hedgehog/Intein_dom"/>
</dbReference>
<accession>A0A6H2A4H6</accession>
<dbReference type="InterPro" id="IPR036844">
    <property type="entry name" value="Hint_dom_sf"/>
</dbReference>
<sequence>MIQKKIALGVDFARLGQDSTVMIVIEELQNELYVKFVHETQHKLLTDAIGRIKALDDKFKFDKIFLDQTGLGSGPTDVLKEQLGYKIEGMTFTVRTKQDIYQNLRRLLETRAKGKPGGLHLPNHKKLLFQLMDLRYEFGSSGEMKIHHSNRGHDDYCFVAGTKILTNKGQINIEDIRPGDMVLTRKGYKKVVSCGYHTGKVITRWGLTGTPDHPFITKKGIVTFINLNASDTTYIWNEKQSRIMEGYITDIHNQREDSFEYTFGSMTSGRNHQNHCTVKSGKTIEEKYQKDVSSTTKTKTPFTTILTILNVFKGQYTNQIMQIIQKEKKNLQRTLKSMHEKKQRNGTNHPLEENGIKNIMKKCEKNYTEKTDIFVLSAKKHIFQQEEQLRNIAQKNATKDILKNQEKTQNIHKGIILERVYNLKIEDANEYFANNILVHNCDALALAAWYWRPASRMQSAELYKIL</sequence>
<dbReference type="Gene3D" id="3.30.420.240">
    <property type="match status" value="1"/>
</dbReference>
<evidence type="ECO:0000259" key="1">
    <source>
        <dbReference type="SMART" id="SM00306"/>
    </source>
</evidence>
<dbReference type="Pfam" id="PF13403">
    <property type="entry name" value="Hint_2"/>
    <property type="match status" value="1"/>
</dbReference>
<dbReference type="CDD" id="cd00081">
    <property type="entry name" value="Hint"/>
    <property type="match status" value="1"/>
</dbReference>
<gene>
    <name evidence="2" type="ORF">TM448A05251_0001</name>
</gene>
<reference evidence="2" key="1">
    <citation type="submission" date="2020-03" db="EMBL/GenBank/DDBJ databases">
        <title>The deep terrestrial virosphere.</title>
        <authorList>
            <person name="Holmfeldt K."/>
            <person name="Nilsson E."/>
            <person name="Simone D."/>
            <person name="Lopez-Fernandez M."/>
            <person name="Wu X."/>
            <person name="de Brujin I."/>
            <person name="Lundin D."/>
            <person name="Andersson A."/>
            <person name="Bertilsson S."/>
            <person name="Dopson M."/>
        </authorList>
    </citation>
    <scope>NUCLEOTIDE SEQUENCE</scope>
    <source>
        <strain evidence="2">TM448A05251</strain>
    </source>
</reference>
<dbReference type="AlphaFoldDB" id="A0A6H2A4H6"/>
<evidence type="ECO:0000313" key="2">
    <source>
        <dbReference type="EMBL" id="QJA54541.1"/>
    </source>
</evidence>
<dbReference type="SUPFAM" id="SSF51294">
    <property type="entry name" value="Hedgehog/intein (Hint) domain"/>
    <property type="match status" value="1"/>
</dbReference>
<dbReference type="GO" id="GO:0016539">
    <property type="term" value="P:intein-mediated protein splicing"/>
    <property type="evidence" value="ECO:0007669"/>
    <property type="project" value="InterPro"/>
</dbReference>
<feature type="non-terminal residue" evidence="2">
    <location>
        <position position="466"/>
    </location>
</feature>
<dbReference type="PROSITE" id="PS50817">
    <property type="entry name" value="INTEIN_N_TER"/>
    <property type="match status" value="1"/>
</dbReference>
<feature type="domain" description="Hint" evidence="1">
    <location>
        <begin position="155"/>
        <end position="237"/>
    </location>
</feature>
<dbReference type="InterPro" id="IPR003587">
    <property type="entry name" value="Hint_dom_N"/>
</dbReference>
<name>A0A6H2A4H6_9ZZZZ</name>
<dbReference type="InterPro" id="IPR006141">
    <property type="entry name" value="Intein_N"/>
</dbReference>
<organism evidence="2">
    <name type="scientific">viral metagenome</name>
    <dbReference type="NCBI Taxonomy" id="1070528"/>
    <lineage>
        <taxon>unclassified sequences</taxon>
        <taxon>metagenomes</taxon>
        <taxon>organismal metagenomes</taxon>
    </lineage>
</organism>
<dbReference type="SMART" id="SM00306">
    <property type="entry name" value="HintN"/>
    <property type="match status" value="1"/>
</dbReference>
<dbReference type="Gene3D" id="2.170.16.10">
    <property type="entry name" value="Hedgehog/Intein (Hint) domain"/>
    <property type="match status" value="2"/>
</dbReference>
<protein>
    <submittedName>
        <fullName evidence="2">Putative terminase</fullName>
    </submittedName>
</protein>
<proteinExistence type="predicted"/>
<dbReference type="EMBL" id="MT144516">
    <property type="protein sequence ID" value="QJA54541.1"/>
    <property type="molecule type" value="Genomic_DNA"/>
</dbReference>
<dbReference type="InterPro" id="IPR030934">
    <property type="entry name" value="Intein_C"/>
</dbReference>